<protein>
    <submittedName>
        <fullName evidence="2">Uncharacterized protein</fullName>
    </submittedName>
</protein>
<dbReference type="EMBL" id="JACVVK020000128">
    <property type="protein sequence ID" value="KAK7490327.1"/>
    <property type="molecule type" value="Genomic_DNA"/>
</dbReference>
<evidence type="ECO:0000313" key="3">
    <source>
        <dbReference type="Proteomes" id="UP001519460"/>
    </source>
</evidence>
<proteinExistence type="predicted"/>
<comment type="caution">
    <text evidence="2">The sequence shown here is derived from an EMBL/GenBank/DDBJ whole genome shotgun (WGS) entry which is preliminary data.</text>
</comment>
<dbReference type="Proteomes" id="UP001519460">
    <property type="component" value="Unassembled WGS sequence"/>
</dbReference>
<sequence>MPATPGDKTSKQSPSKDAILASPLRQAKARSGTSLKKKKKPTDQTARARSRFRNAAACFWFPSPLALRTHGGFHAQKDTPIRSTKSACGNRFLRALFWWEEAYLSQLSLEVLGIVVELSAGALMTIHILAHKQLGMVDNPSITSIDILQQRDGIRFRHVGHV</sequence>
<name>A0ABD0KT36_9CAEN</name>
<gene>
    <name evidence="2" type="ORF">BaRGS_00018488</name>
</gene>
<dbReference type="AlphaFoldDB" id="A0ABD0KT36"/>
<evidence type="ECO:0000313" key="2">
    <source>
        <dbReference type="EMBL" id="KAK7490327.1"/>
    </source>
</evidence>
<keyword evidence="3" id="KW-1185">Reference proteome</keyword>
<evidence type="ECO:0000256" key="1">
    <source>
        <dbReference type="SAM" id="MobiDB-lite"/>
    </source>
</evidence>
<organism evidence="2 3">
    <name type="scientific">Batillaria attramentaria</name>
    <dbReference type="NCBI Taxonomy" id="370345"/>
    <lineage>
        <taxon>Eukaryota</taxon>
        <taxon>Metazoa</taxon>
        <taxon>Spiralia</taxon>
        <taxon>Lophotrochozoa</taxon>
        <taxon>Mollusca</taxon>
        <taxon>Gastropoda</taxon>
        <taxon>Caenogastropoda</taxon>
        <taxon>Sorbeoconcha</taxon>
        <taxon>Cerithioidea</taxon>
        <taxon>Batillariidae</taxon>
        <taxon>Batillaria</taxon>
    </lineage>
</organism>
<reference evidence="2 3" key="1">
    <citation type="journal article" date="2023" name="Sci. Data">
        <title>Genome assembly of the Korean intertidal mud-creeper Batillaria attramentaria.</title>
        <authorList>
            <person name="Patra A.K."/>
            <person name="Ho P.T."/>
            <person name="Jun S."/>
            <person name="Lee S.J."/>
            <person name="Kim Y."/>
            <person name="Won Y.J."/>
        </authorList>
    </citation>
    <scope>NUCLEOTIDE SEQUENCE [LARGE SCALE GENOMIC DNA]</scope>
    <source>
        <strain evidence="2">Wonlab-2016</strain>
    </source>
</reference>
<accession>A0ABD0KT36</accession>
<feature type="region of interest" description="Disordered" evidence="1">
    <location>
        <begin position="1"/>
        <end position="48"/>
    </location>
</feature>